<evidence type="ECO:0008006" key="8">
    <source>
        <dbReference type="Google" id="ProtNLM"/>
    </source>
</evidence>
<keyword evidence="7" id="KW-1185">Reference proteome</keyword>
<dbReference type="InterPro" id="IPR000407">
    <property type="entry name" value="GDA1_CD39_NTPase"/>
</dbReference>
<evidence type="ECO:0000256" key="5">
    <source>
        <dbReference type="SAM" id="Phobius"/>
    </source>
</evidence>
<evidence type="ECO:0000256" key="2">
    <source>
        <dbReference type="ARBA" id="ARBA00022801"/>
    </source>
</evidence>
<evidence type="ECO:0000256" key="4">
    <source>
        <dbReference type="PIRSR" id="PIRSR600407-2"/>
    </source>
</evidence>
<dbReference type="Gene3D" id="3.30.420.150">
    <property type="entry name" value="Exopolyphosphatase. Domain 2"/>
    <property type="match status" value="1"/>
</dbReference>
<feature type="transmembrane region" description="Helical" evidence="5">
    <location>
        <begin position="68"/>
        <end position="86"/>
    </location>
</feature>
<dbReference type="PANTHER" id="PTHR11782">
    <property type="entry name" value="ADENOSINE/GUANOSINE DIPHOSPHATASE"/>
    <property type="match status" value="1"/>
</dbReference>
<comment type="caution">
    <text evidence="6">The sequence shown here is derived from an EMBL/GenBank/DDBJ whole genome shotgun (WGS) entry which is preliminary data.</text>
</comment>
<keyword evidence="5" id="KW-0812">Transmembrane</keyword>
<accession>A0AAW0WPS1</accession>
<dbReference type="GO" id="GO:0016787">
    <property type="term" value="F:hydrolase activity"/>
    <property type="evidence" value="ECO:0007669"/>
    <property type="project" value="UniProtKB-KW"/>
</dbReference>
<gene>
    <name evidence="6" type="ORF">OTU49_008764</name>
</gene>
<dbReference type="EMBL" id="JARKIK010000068">
    <property type="protein sequence ID" value="KAK8729327.1"/>
    <property type="molecule type" value="Genomic_DNA"/>
</dbReference>
<feature type="active site" description="Proton acceptor" evidence="3">
    <location>
        <position position="263"/>
    </location>
</feature>
<dbReference type="AlphaFoldDB" id="A0AAW0WPS1"/>
<keyword evidence="2" id="KW-0378">Hydrolase</keyword>
<feature type="binding site" evidence="4">
    <location>
        <begin position="293"/>
        <end position="297"/>
    </location>
    <ligand>
        <name>ATP</name>
        <dbReference type="ChEBI" id="CHEBI:30616"/>
    </ligand>
</feature>
<evidence type="ECO:0000256" key="1">
    <source>
        <dbReference type="ARBA" id="ARBA00009283"/>
    </source>
</evidence>
<evidence type="ECO:0000313" key="6">
    <source>
        <dbReference type="EMBL" id="KAK8729327.1"/>
    </source>
</evidence>
<dbReference type="Gene3D" id="3.30.420.40">
    <property type="match status" value="1"/>
</dbReference>
<dbReference type="GO" id="GO:0005524">
    <property type="term" value="F:ATP binding"/>
    <property type="evidence" value="ECO:0007669"/>
    <property type="project" value="UniProtKB-KW"/>
</dbReference>
<keyword evidence="5" id="KW-1133">Transmembrane helix</keyword>
<comment type="similarity">
    <text evidence="1">Belongs to the GDA1/CD39 NTPase family.</text>
</comment>
<dbReference type="CDD" id="cd24046">
    <property type="entry name" value="ASKHA_NBD_NTPDase5-like"/>
    <property type="match status" value="1"/>
</dbReference>
<evidence type="ECO:0000256" key="3">
    <source>
        <dbReference type="PIRSR" id="PIRSR600407-1"/>
    </source>
</evidence>
<reference evidence="6 7" key="1">
    <citation type="journal article" date="2024" name="BMC Genomics">
        <title>Genome assembly of redclaw crayfish (Cherax quadricarinatus) provides insights into its immune adaptation and hypoxia tolerance.</title>
        <authorList>
            <person name="Liu Z."/>
            <person name="Zheng J."/>
            <person name="Li H."/>
            <person name="Fang K."/>
            <person name="Wang S."/>
            <person name="He J."/>
            <person name="Zhou D."/>
            <person name="Weng S."/>
            <person name="Chi M."/>
            <person name="Gu Z."/>
            <person name="He J."/>
            <person name="Li F."/>
            <person name="Wang M."/>
        </authorList>
    </citation>
    <scope>NUCLEOTIDE SEQUENCE [LARGE SCALE GENOMIC DNA]</scope>
    <source>
        <strain evidence="6">ZL_2023a</strain>
    </source>
</reference>
<name>A0AAW0WPS1_CHEQU</name>
<evidence type="ECO:0000313" key="7">
    <source>
        <dbReference type="Proteomes" id="UP001445076"/>
    </source>
</evidence>
<proteinExistence type="inferred from homology"/>
<dbReference type="PANTHER" id="PTHR11782:SF127">
    <property type="entry name" value="NTPASE, ISOFORM F"/>
    <property type="match status" value="1"/>
</dbReference>
<keyword evidence="4" id="KW-0067">ATP-binding</keyword>
<keyword evidence="4" id="KW-0547">Nucleotide-binding</keyword>
<sequence length="527" mass="57857">MVSEKNLNTLRSRLVSSRVQQNTVSDVSNHTEGDYLVDIEMAVGDMGVATKGTQSSGKMHTSFRLMRLLFYGIVFSLTSLIILVTLNNTWPLKSIGHSTNSLDHVSVALGVQERVHAVIIDAGSTGSRVLAFTFFKSLTGGGVCEETKMARGPLSFIENNSSCDNSLKLDDELWHEVKPGLSSFADDPIEGAKSLVPLLEIAKSRIPRQSWASTPLVLKATAGLRLLPVEKADALLMEVKKLLASSGFHTTENSVGIMDGRDEGIFSWFTVNYLMDRVSGDPRETLVALDLGGGSTQITFVPVEDETVKKTPEDYLTSISLLHKNLNLYTHSYLGLGLMAARQAVLLQHKGEDGIIRSPCINPIIDHQWTYGGETYTVRGPEEAKYQEVRGQAGRLSENRPIADHEACVKACAQVISNKVHAPHELKTREVIAFSYFFDRATERGLIDPFKGGELTVQEFLNAAVQTCNIPNVEQPLACLDLTFISSFLTYGYGLKGSSIIKLYKKIDNYEVSWGLGLAFHVINNGI</sequence>
<dbReference type="Proteomes" id="UP001445076">
    <property type="component" value="Unassembled WGS sequence"/>
</dbReference>
<keyword evidence="5" id="KW-0472">Membrane</keyword>
<organism evidence="6 7">
    <name type="scientific">Cherax quadricarinatus</name>
    <name type="common">Australian red claw crayfish</name>
    <dbReference type="NCBI Taxonomy" id="27406"/>
    <lineage>
        <taxon>Eukaryota</taxon>
        <taxon>Metazoa</taxon>
        <taxon>Ecdysozoa</taxon>
        <taxon>Arthropoda</taxon>
        <taxon>Crustacea</taxon>
        <taxon>Multicrustacea</taxon>
        <taxon>Malacostraca</taxon>
        <taxon>Eumalacostraca</taxon>
        <taxon>Eucarida</taxon>
        <taxon>Decapoda</taxon>
        <taxon>Pleocyemata</taxon>
        <taxon>Astacidea</taxon>
        <taxon>Parastacoidea</taxon>
        <taxon>Parastacidae</taxon>
        <taxon>Cherax</taxon>
    </lineage>
</organism>
<protein>
    <recommendedName>
        <fullName evidence="8">Ectonucleoside triphosphate diphosphohydrolase 5</fullName>
    </recommendedName>
</protein>
<dbReference type="Pfam" id="PF01150">
    <property type="entry name" value="GDA1_CD39"/>
    <property type="match status" value="1"/>
</dbReference>